<evidence type="ECO:0000256" key="11">
    <source>
        <dbReference type="SAM" id="MobiDB-lite"/>
    </source>
</evidence>
<gene>
    <name evidence="15" type="primary">RvY_17790-1</name>
    <name evidence="15" type="synonym">RvY_17790.1</name>
    <name evidence="15" type="ORF">RvY_17790</name>
</gene>
<dbReference type="CDD" id="cd15725">
    <property type="entry name" value="FYVE_PIKfyve_Fab1"/>
    <property type="match status" value="1"/>
</dbReference>
<dbReference type="Gene3D" id="3.30.800.10">
    <property type="entry name" value="Phosphatidylinositol Phosphate Kinase II Beta"/>
    <property type="match status" value="1"/>
</dbReference>
<dbReference type="SMART" id="SM00049">
    <property type="entry name" value="DEP"/>
    <property type="match status" value="1"/>
</dbReference>
<dbReference type="Pfam" id="PF01504">
    <property type="entry name" value="PIP5K"/>
    <property type="match status" value="1"/>
</dbReference>
<evidence type="ECO:0000256" key="6">
    <source>
        <dbReference type="ARBA" id="ARBA00022777"/>
    </source>
</evidence>
<dbReference type="SUPFAM" id="SSF52029">
    <property type="entry name" value="GroEL apical domain-like"/>
    <property type="match status" value="1"/>
</dbReference>
<dbReference type="InterPro" id="IPR017455">
    <property type="entry name" value="Znf_FYVE-rel"/>
</dbReference>
<keyword evidence="5 9" id="KW-0863">Zinc-finger</keyword>
<feature type="domain" description="FYVE-type" evidence="12">
    <location>
        <begin position="169"/>
        <end position="224"/>
    </location>
</feature>
<proteinExistence type="predicted"/>
<evidence type="ECO:0000259" key="12">
    <source>
        <dbReference type="PROSITE" id="PS50178"/>
    </source>
</evidence>
<feature type="domain" description="DEP" evidence="13">
    <location>
        <begin position="299"/>
        <end position="383"/>
    </location>
</feature>
<name>A0A1D1W3D9_RAMVA</name>
<comment type="caution">
    <text evidence="15">The sequence shown here is derived from an EMBL/GenBank/DDBJ whole genome shotgun (WGS) entry which is preliminary data.</text>
</comment>
<dbReference type="Proteomes" id="UP000186922">
    <property type="component" value="Unassembled WGS sequence"/>
</dbReference>
<evidence type="ECO:0000256" key="3">
    <source>
        <dbReference type="ARBA" id="ARBA00022723"/>
    </source>
</evidence>
<dbReference type="InterPro" id="IPR002498">
    <property type="entry name" value="PInositol-4-P-4/5-kinase_core"/>
</dbReference>
<dbReference type="PROSITE" id="PS50186">
    <property type="entry name" value="DEP"/>
    <property type="match status" value="1"/>
</dbReference>
<dbReference type="InterPro" id="IPR002423">
    <property type="entry name" value="Cpn60/GroEL/TCP-1"/>
</dbReference>
<dbReference type="SMART" id="SM00064">
    <property type="entry name" value="FYVE"/>
    <property type="match status" value="1"/>
</dbReference>
<feature type="compositionally biased region" description="Polar residues" evidence="11">
    <location>
        <begin position="1457"/>
        <end position="1473"/>
    </location>
</feature>
<dbReference type="Gene3D" id="3.50.7.10">
    <property type="entry name" value="GroEL"/>
    <property type="match status" value="1"/>
</dbReference>
<evidence type="ECO:0000313" key="16">
    <source>
        <dbReference type="Proteomes" id="UP000186922"/>
    </source>
</evidence>
<feature type="compositionally biased region" description="Polar residues" evidence="11">
    <location>
        <begin position="418"/>
        <end position="432"/>
    </location>
</feature>
<protein>
    <recommendedName>
        <fullName evidence="1">1-phosphatidylinositol-3-phosphate 5-kinase</fullName>
        <ecNumber evidence="1">2.7.1.150</ecNumber>
    </recommendedName>
</protein>
<keyword evidence="2 10" id="KW-0808">Transferase</keyword>
<dbReference type="CDD" id="cd17300">
    <property type="entry name" value="PIPKc_PIKfyve"/>
    <property type="match status" value="1"/>
</dbReference>
<dbReference type="GO" id="GO:0046488">
    <property type="term" value="P:phosphatidylinositol metabolic process"/>
    <property type="evidence" value="ECO:0007669"/>
    <property type="project" value="UniProtKB-UniRule"/>
</dbReference>
<dbReference type="GO" id="GO:0052810">
    <property type="term" value="F:1-phosphatidylinositol-5-kinase activity"/>
    <property type="evidence" value="ECO:0007669"/>
    <property type="project" value="TreeGrafter"/>
</dbReference>
<dbReference type="InterPro" id="IPR011011">
    <property type="entry name" value="Znf_FYVE_PHD"/>
</dbReference>
<dbReference type="InterPro" id="IPR000306">
    <property type="entry name" value="Znf_FYVE"/>
</dbReference>
<dbReference type="EMBL" id="BDGG01000016">
    <property type="protein sequence ID" value="GAV08032.1"/>
    <property type="molecule type" value="Genomic_DNA"/>
</dbReference>
<keyword evidence="3" id="KW-0479">Metal-binding</keyword>
<dbReference type="GO" id="GO:0005524">
    <property type="term" value="F:ATP binding"/>
    <property type="evidence" value="ECO:0007669"/>
    <property type="project" value="UniProtKB-UniRule"/>
</dbReference>
<dbReference type="FunFam" id="3.50.7.10:FF:000007">
    <property type="entry name" value="1-phosphatidylinositol 3-phosphate 5-kinase isoform X1"/>
    <property type="match status" value="1"/>
</dbReference>
<dbReference type="OrthoDB" id="158357at2759"/>
<evidence type="ECO:0000256" key="4">
    <source>
        <dbReference type="ARBA" id="ARBA00022741"/>
    </source>
</evidence>
<feature type="region of interest" description="Disordered" evidence="11">
    <location>
        <begin position="77"/>
        <end position="106"/>
    </location>
</feature>
<dbReference type="Pfam" id="PF00610">
    <property type="entry name" value="DEP"/>
    <property type="match status" value="1"/>
</dbReference>
<dbReference type="CDD" id="cd03334">
    <property type="entry name" value="Fab1_TCP"/>
    <property type="match status" value="1"/>
</dbReference>
<feature type="region of interest" description="Disordered" evidence="11">
    <location>
        <begin position="468"/>
        <end position="490"/>
    </location>
</feature>
<dbReference type="Gene3D" id="3.30.40.10">
    <property type="entry name" value="Zinc/RING finger domain, C3HC4 (zinc finger)"/>
    <property type="match status" value="1"/>
</dbReference>
<dbReference type="GO" id="GO:0000285">
    <property type="term" value="F:1-phosphatidylinositol-3-phosphate 5-kinase activity"/>
    <property type="evidence" value="ECO:0007669"/>
    <property type="project" value="UniProtKB-EC"/>
</dbReference>
<dbReference type="SUPFAM" id="SSF46785">
    <property type="entry name" value="Winged helix' DNA-binding domain"/>
    <property type="match status" value="1"/>
</dbReference>
<evidence type="ECO:0000256" key="10">
    <source>
        <dbReference type="PROSITE-ProRule" id="PRU00781"/>
    </source>
</evidence>
<dbReference type="GO" id="GO:0031410">
    <property type="term" value="C:cytoplasmic vesicle"/>
    <property type="evidence" value="ECO:0007669"/>
    <property type="project" value="TreeGrafter"/>
</dbReference>
<dbReference type="Pfam" id="PF01363">
    <property type="entry name" value="FYVE"/>
    <property type="match status" value="1"/>
</dbReference>
<feature type="region of interest" description="Disordered" evidence="11">
    <location>
        <begin position="1367"/>
        <end position="1394"/>
    </location>
</feature>
<evidence type="ECO:0000256" key="7">
    <source>
        <dbReference type="ARBA" id="ARBA00022833"/>
    </source>
</evidence>
<dbReference type="SUPFAM" id="SSF57903">
    <property type="entry name" value="FYVE/PHD zinc finger"/>
    <property type="match status" value="1"/>
</dbReference>
<dbReference type="GO" id="GO:0090385">
    <property type="term" value="P:phagosome-lysosome fusion"/>
    <property type="evidence" value="ECO:0007669"/>
    <property type="project" value="TreeGrafter"/>
</dbReference>
<keyword evidence="4 10" id="KW-0547">Nucleotide-binding</keyword>
<dbReference type="FunFam" id="3.30.810.10:FF:000001">
    <property type="entry name" value="1-phosphatidylinositol 3-phosphate 5-kinase FAB1"/>
    <property type="match status" value="1"/>
</dbReference>
<organism evidence="15 16">
    <name type="scientific">Ramazzottius varieornatus</name>
    <name type="common">Water bear</name>
    <name type="synonym">Tardigrade</name>
    <dbReference type="NCBI Taxonomy" id="947166"/>
    <lineage>
        <taxon>Eukaryota</taxon>
        <taxon>Metazoa</taxon>
        <taxon>Ecdysozoa</taxon>
        <taxon>Tardigrada</taxon>
        <taxon>Eutardigrada</taxon>
        <taxon>Parachela</taxon>
        <taxon>Hypsibioidea</taxon>
        <taxon>Ramazzottiidae</taxon>
        <taxon>Ramazzottius</taxon>
    </lineage>
</organism>
<dbReference type="InterPro" id="IPR013083">
    <property type="entry name" value="Znf_RING/FYVE/PHD"/>
</dbReference>
<dbReference type="PROSITE" id="PS51455">
    <property type="entry name" value="PIPK"/>
    <property type="match status" value="1"/>
</dbReference>
<keyword evidence="16" id="KW-1185">Reference proteome</keyword>
<evidence type="ECO:0000256" key="2">
    <source>
        <dbReference type="ARBA" id="ARBA00022679"/>
    </source>
</evidence>
<dbReference type="EC" id="2.7.1.150" evidence="1"/>
<dbReference type="Gene3D" id="3.30.810.10">
    <property type="entry name" value="2-Layer Sandwich"/>
    <property type="match status" value="1"/>
</dbReference>
<feature type="compositionally biased region" description="Low complexity" evidence="11">
    <location>
        <begin position="469"/>
        <end position="486"/>
    </location>
</feature>
<dbReference type="InterPro" id="IPR043548">
    <property type="entry name" value="PIKfyve"/>
</dbReference>
<dbReference type="GO" id="GO:0035556">
    <property type="term" value="P:intracellular signal transduction"/>
    <property type="evidence" value="ECO:0007669"/>
    <property type="project" value="InterPro"/>
</dbReference>
<dbReference type="InterPro" id="IPR036388">
    <property type="entry name" value="WH-like_DNA-bd_sf"/>
</dbReference>
<dbReference type="PROSITE" id="PS50178">
    <property type="entry name" value="ZF_FYVE"/>
    <property type="match status" value="1"/>
</dbReference>
<reference evidence="15 16" key="1">
    <citation type="journal article" date="2016" name="Nat. Commun.">
        <title>Extremotolerant tardigrade genome and improved radiotolerance of human cultured cells by tardigrade-unique protein.</title>
        <authorList>
            <person name="Hashimoto T."/>
            <person name="Horikawa D.D."/>
            <person name="Saito Y."/>
            <person name="Kuwahara H."/>
            <person name="Kozuka-Hata H."/>
            <person name="Shin-I T."/>
            <person name="Minakuchi Y."/>
            <person name="Ohishi K."/>
            <person name="Motoyama A."/>
            <person name="Aizu T."/>
            <person name="Enomoto A."/>
            <person name="Kondo K."/>
            <person name="Tanaka S."/>
            <person name="Hara Y."/>
            <person name="Koshikawa S."/>
            <person name="Sagara H."/>
            <person name="Miura T."/>
            <person name="Yokobori S."/>
            <person name="Miyagawa K."/>
            <person name="Suzuki Y."/>
            <person name="Kubo T."/>
            <person name="Oyama M."/>
            <person name="Kohara Y."/>
            <person name="Fujiyama A."/>
            <person name="Arakawa K."/>
            <person name="Katayama T."/>
            <person name="Toyoda A."/>
            <person name="Kunieda T."/>
        </authorList>
    </citation>
    <scope>NUCLEOTIDE SEQUENCE [LARGE SCALE GENOMIC DNA]</scope>
    <source>
        <strain evidence="15 16">YOKOZUNA-1</strain>
    </source>
</reference>
<evidence type="ECO:0000256" key="9">
    <source>
        <dbReference type="PROSITE-ProRule" id="PRU00091"/>
    </source>
</evidence>
<feature type="domain" description="PIPK" evidence="14">
    <location>
        <begin position="1433"/>
        <end position="1772"/>
    </location>
</feature>
<dbReference type="STRING" id="947166.A0A1D1W3D9"/>
<dbReference type="FunFam" id="3.30.800.10:FF:000004">
    <property type="entry name" value="1-phosphatidylinositol 3-phosphate 5-kinase isoform X1"/>
    <property type="match status" value="1"/>
</dbReference>
<dbReference type="SMART" id="SM00330">
    <property type="entry name" value="PIPKc"/>
    <property type="match status" value="1"/>
</dbReference>
<evidence type="ECO:0000259" key="14">
    <source>
        <dbReference type="PROSITE" id="PS51455"/>
    </source>
</evidence>
<keyword evidence="8 10" id="KW-0067">ATP-binding</keyword>
<evidence type="ECO:0000259" key="13">
    <source>
        <dbReference type="PROSITE" id="PS50186"/>
    </source>
</evidence>
<dbReference type="InterPro" id="IPR036390">
    <property type="entry name" value="WH_DNA-bd_sf"/>
</dbReference>
<keyword evidence="6 10" id="KW-0418">Kinase</keyword>
<accession>A0A1D1W3D9</accession>
<evidence type="ECO:0000256" key="1">
    <source>
        <dbReference type="ARBA" id="ARBA00012009"/>
    </source>
</evidence>
<evidence type="ECO:0000313" key="15">
    <source>
        <dbReference type="EMBL" id="GAV08032.1"/>
    </source>
</evidence>
<dbReference type="SUPFAM" id="SSF56104">
    <property type="entry name" value="SAICAR synthase-like"/>
    <property type="match status" value="1"/>
</dbReference>
<feature type="region of interest" description="Disordered" evidence="11">
    <location>
        <begin position="405"/>
        <end position="437"/>
    </location>
</feature>
<feature type="region of interest" description="Disordered" evidence="11">
    <location>
        <begin position="1453"/>
        <end position="1489"/>
    </location>
</feature>
<dbReference type="GO" id="GO:0008270">
    <property type="term" value="F:zinc ion binding"/>
    <property type="evidence" value="ECO:0007669"/>
    <property type="project" value="UniProtKB-KW"/>
</dbReference>
<keyword evidence="7" id="KW-0862">Zinc</keyword>
<dbReference type="Gene3D" id="1.10.10.10">
    <property type="entry name" value="Winged helix-like DNA-binding domain superfamily/Winged helix DNA-binding domain"/>
    <property type="match status" value="1"/>
</dbReference>
<dbReference type="InterPro" id="IPR000591">
    <property type="entry name" value="DEP_dom"/>
</dbReference>
<dbReference type="InterPro" id="IPR027409">
    <property type="entry name" value="GroEL-like_apical_dom_sf"/>
</dbReference>
<dbReference type="GO" id="GO:0032438">
    <property type="term" value="P:melanosome organization"/>
    <property type="evidence" value="ECO:0007669"/>
    <property type="project" value="TreeGrafter"/>
</dbReference>
<dbReference type="PANTHER" id="PTHR46715">
    <property type="entry name" value="1-PHOSPHATIDYLINOSITOL 3-PHOSPHATE 5-KINASE"/>
    <property type="match status" value="1"/>
</dbReference>
<dbReference type="PANTHER" id="PTHR46715:SF1">
    <property type="entry name" value="1-PHOSPHATIDYLINOSITOL 3-PHOSPHATE 5-KINASE"/>
    <property type="match status" value="1"/>
</dbReference>
<evidence type="ECO:0000256" key="5">
    <source>
        <dbReference type="ARBA" id="ARBA00022771"/>
    </source>
</evidence>
<dbReference type="GO" id="GO:0012506">
    <property type="term" value="C:vesicle membrane"/>
    <property type="evidence" value="ECO:0007669"/>
    <property type="project" value="TreeGrafter"/>
</dbReference>
<dbReference type="GO" id="GO:1903426">
    <property type="term" value="P:regulation of reactive oxygen species biosynthetic process"/>
    <property type="evidence" value="ECO:0007669"/>
    <property type="project" value="TreeGrafter"/>
</dbReference>
<sequence>MTLTRENDPFHLTTFNPLPVETENDKKESVLSRVLKKLTGANDTHLSVQKSSLHNEEQEHTAHHVVTPIEELPLTSTSVASSDAPPEPSRGGFFAPSPASSNVRRSGIVQDILDVTSSSTMDDEAQQTESRHRNLGNVLQRIKAIAAKGTPTSVHPYRDRDFQQYWLPDALAHECYECSTKFSTFRRRRHCRVCGQIFCNKCASQEIPGYILGFSNSIRMCSFCAQVVLSYRQCSLVDSAQHGEQRYILTSSTDSPTPALFGGQTERVITPALTRKPSDDASGLSFEQLREIWLEMSHANDGLELKQHRHRFRVVADCVSGTEIVEWLVVHGKGGIKARRKTEENRRLAISIGQGLLNFKFLECLTSAEMVFSDEYVLYKLKTVTDELEEVNLFAHNLDLEREEPTWLQEIPQERQRQNSGTPSSRNANTSDDNLDLFLPTNASKGKVVRSGSLQSLSTQLANFSEAASGLTPSTSISPTGPPDTSGKGREISEEVAFQNIPEVLNLWRHADYSGPPQEPTESMQELETLFQAKLCDLVQHLQQWEGLPDEHWLPLIFSLATTVTDHVQPKVRHGQDDMDIRQYVHIKKVPGGVPSDSRVVFGVVCSKNVAHRKMRQNLVSPRILLYGSALEYQRVECKFSSLEPIMQQEAEFLRNYVKKISELQPDVLFVERNVSRLAQDYLFEEGITLVANVKTSTMKRIGRCTACDKFSVIDERFLRPRLGTCAKFEVETVQMPDGSEKALMVLEGCPKQLGCTVVLRGDTRSTLVKVKRILAFVVYAMYNWKLEKALLLTQQAHIPPPELNPIENIQNDPKVRLEVSVVDKFDRLVETFQPSVSLFTKLGKPSQISDTTSELPFWSKRLLPEEVPRAEDSAPVVASVGRSVVQAEEKSLGASHALLQAHLTKTVEDASVQRSLASFRASGGRLKIPATQATLPSATPSISHSATISSATSYSIVKNEAVDCFDVYQHQRLSILCSIHAVESDEAPSSFCVSPWILVIEFYGKNDLTLGDYLESFCFRPEAQCPNGQCHKSSKEHIRRFATGDMALSVVIRDLPTSSGPPLPHLVTWTWCKICKEVSPVTLLNDEGWSLSFAKYLDLRFHALNYRRTSSSSCQHSLNHDHVHFFAMGNTVAAFKMAAIQVRQVVSPPMVMNYHLQYHMPVRMSLIDKVKSLAIKGHNVFSAINEHLASLQALDSDKIHEQLPSLLVSSRSHRQMFRDKLECLQVKLASPLLKLEVTEAEDADCAQQSSFAWDIEDAITSLKVQVTETALKWNGNLADMEVLRRKEERKRTLKSFQSTPDLTAHGGTYHPPSVAIAIDPLDTDLLNNKPASFSLGGQDEEPETDQSLTCLRRSATEAALNVLPLATPTSLEPPEASSSRLHRPTRSAPPVGSCSQAIPLPFPPNEHYLPIDSGALPVVVYDDDLSSMIAYTLTSVEYKARVNLLRETKHQKVEGATSSTGQVQPTDSTSEATFHIKPSSGSSEGGSHHQPFVDVQFADHSARFYCRVYYAEEFYKLRKLVFPSGEDRFIRSLSRSVVWKALGGKSGSSFTKSADGRFVLKQMSRLELQSFVDFAPHYFAYITQAIEEKRTTVLAKIVGVYRVGFRNAQTGAVAKQNLLVMENLFYGRKVQQVFDLKGSLRNRLVNLNDESLTADGAELVLLDENFLRSICQHPLYIQPQVKLALSKALSVDTEFLASLYVMDYSLLVGIDEGRKELILGIIDYIRTFTWDKRLEMVVKKGFAMGGHKVLPTILSPELYRSRFCDAMQRYFLPVPDQWYSLARSSP</sequence>
<evidence type="ECO:0000256" key="8">
    <source>
        <dbReference type="ARBA" id="ARBA00022840"/>
    </source>
</evidence>
<dbReference type="InterPro" id="IPR027483">
    <property type="entry name" value="PInositol-4-P-4/5-kinase_C_sf"/>
</dbReference>
<dbReference type="InterPro" id="IPR044769">
    <property type="entry name" value="PIKfyve_PIPKc"/>
</dbReference>
<dbReference type="Pfam" id="PF00118">
    <property type="entry name" value="Cpn60_TCP1"/>
    <property type="match status" value="1"/>
</dbReference>
<dbReference type="InterPro" id="IPR027484">
    <property type="entry name" value="PInositol-4-P-5-kinase_N"/>
</dbReference>